<dbReference type="InterPro" id="IPR011009">
    <property type="entry name" value="Kinase-like_dom_sf"/>
</dbReference>
<protein>
    <submittedName>
        <fullName evidence="2">Phosphotransferase</fullName>
    </submittedName>
</protein>
<dbReference type="RefSeq" id="WP_138539011.1">
    <property type="nucleotide sequence ID" value="NZ_CP045429.1"/>
</dbReference>
<feature type="domain" description="Aminoglycoside phosphotransferase" evidence="1">
    <location>
        <begin position="16"/>
        <end position="229"/>
    </location>
</feature>
<dbReference type="InterPro" id="IPR002575">
    <property type="entry name" value="Aminoglycoside_PTrfase"/>
</dbReference>
<reference evidence="2 3" key="1">
    <citation type="submission" date="2019-10" db="EMBL/GenBank/DDBJ databases">
        <title>Pseudoalteromonas rubra S4059.</title>
        <authorList>
            <person name="Paulsen S."/>
            <person name="Wang X."/>
        </authorList>
    </citation>
    <scope>NUCLEOTIDE SEQUENCE [LARGE SCALE GENOMIC DNA]</scope>
    <source>
        <strain evidence="2 3">S4059</strain>
    </source>
</reference>
<sequence length="291" mass="32619">MQLDSSDTLKQCITSQRPLQGGLTHDNSLLICADGSQWVCKHSLGRHQSGLATEANTYLLLANTRFALPSRLIHSDNASQMLLRPYIEGTTTTSWAQLNIEQVILMLKDIHQITATHHGKVSHPTGLTLSPVNQLRVIWRYFRSRTSQRAKMTNIYGKLSTILQDRQSLFNSLSTFTLNHGDFHPGNLIATPGQQLVPIDWERAHFGDPAFDLALINWHGQGPIVNPALQARAIALYTQCPAEQIQLQKRVICWSLVRLFNDYLYLTSNGLKVDKLAHFEETTSVLLNAAS</sequence>
<accession>A0A5S3UT39</accession>
<dbReference type="Proteomes" id="UP000305729">
    <property type="component" value="Chromosome 1"/>
</dbReference>
<dbReference type="InterPro" id="IPR051678">
    <property type="entry name" value="AGP_Transferase"/>
</dbReference>
<dbReference type="AlphaFoldDB" id="A0A5S3UT39"/>
<dbReference type="STRING" id="43658.AT705_00035"/>
<dbReference type="PANTHER" id="PTHR21310">
    <property type="entry name" value="AMINOGLYCOSIDE PHOSPHOTRANSFERASE-RELATED-RELATED"/>
    <property type="match status" value="1"/>
</dbReference>
<gene>
    <name evidence="2" type="ORF">CWC22_007080</name>
</gene>
<dbReference type="Pfam" id="PF01636">
    <property type="entry name" value="APH"/>
    <property type="match status" value="1"/>
</dbReference>
<evidence type="ECO:0000313" key="2">
    <source>
        <dbReference type="EMBL" id="QPB82770.1"/>
    </source>
</evidence>
<evidence type="ECO:0000313" key="3">
    <source>
        <dbReference type="Proteomes" id="UP000305729"/>
    </source>
</evidence>
<name>A0A5S3UT39_9GAMM</name>
<organism evidence="2 3">
    <name type="scientific">Pseudoalteromonas rubra</name>
    <dbReference type="NCBI Taxonomy" id="43658"/>
    <lineage>
        <taxon>Bacteria</taxon>
        <taxon>Pseudomonadati</taxon>
        <taxon>Pseudomonadota</taxon>
        <taxon>Gammaproteobacteria</taxon>
        <taxon>Alteromonadales</taxon>
        <taxon>Pseudoalteromonadaceae</taxon>
        <taxon>Pseudoalteromonas</taxon>
    </lineage>
</organism>
<keyword evidence="2" id="KW-0808">Transferase</keyword>
<dbReference type="SUPFAM" id="SSF56112">
    <property type="entry name" value="Protein kinase-like (PK-like)"/>
    <property type="match status" value="1"/>
</dbReference>
<dbReference type="Gene3D" id="3.90.1200.10">
    <property type="match status" value="1"/>
</dbReference>
<evidence type="ECO:0000259" key="1">
    <source>
        <dbReference type="Pfam" id="PF01636"/>
    </source>
</evidence>
<dbReference type="EMBL" id="CP045429">
    <property type="protein sequence ID" value="QPB82770.1"/>
    <property type="molecule type" value="Genomic_DNA"/>
</dbReference>
<dbReference type="GO" id="GO:0016740">
    <property type="term" value="F:transferase activity"/>
    <property type="evidence" value="ECO:0007669"/>
    <property type="project" value="UniProtKB-KW"/>
</dbReference>
<proteinExistence type="predicted"/>